<comment type="caution">
    <text evidence="2">The sequence shown here is derived from an EMBL/GenBank/DDBJ whole genome shotgun (WGS) entry which is preliminary data.</text>
</comment>
<evidence type="ECO:0000256" key="1">
    <source>
        <dbReference type="SAM" id="Coils"/>
    </source>
</evidence>
<evidence type="ECO:0000313" key="3">
    <source>
        <dbReference type="Proteomes" id="UP000033858"/>
    </source>
</evidence>
<organism evidence="2 3">
    <name type="scientific">Candidatus Woesebacteria bacterium GW2011_GWB1_41_10</name>
    <dbReference type="NCBI Taxonomy" id="1618577"/>
    <lineage>
        <taxon>Bacteria</taxon>
        <taxon>Candidatus Woeseibacteriota</taxon>
    </lineage>
</organism>
<feature type="coiled-coil region" evidence="1">
    <location>
        <begin position="17"/>
        <end position="51"/>
    </location>
</feature>
<dbReference type="Pfam" id="PF04977">
    <property type="entry name" value="DivIC"/>
    <property type="match status" value="1"/>
</dbReference>
<accession>A0A0G0UAE9</accession>
<proteinExistence type="predicted"/>
<dbReference type="Proteomes" id="UP000033858">
    <property type="component" value="Unassembled WGS sequence"/>
</dbReference>
<dbReference type="InterPro" id="IPR007060">
    <property type="entry name" value="FtsL/DivIC"/>
</dbReference>
<evidence type="ECO:0000313" key="2">
    <source>
        <dbReference type="EMBL" id="KKR84296.1"/>
    </source>
</evidence>
<keyword evidence="1" id="KW-0175">Coiled coil</keyword>
<gene>
    <name evidence="2" type="ORF">UU32_C0047G0001</name>
</gene>
<name>A0A0G0UAE9_9BACT</name>
<sequence length="78" mass="9163">MLVILMLASIARNIGKVIVIREEVAKERERLERFEKENERLQKKITETQSDEFIEKQIRDKLGLVKEGEIVVVLPDEE</sequence>
<dbReference type="AlphaFoldDB" id="A0A0G0UAE9"/>
<protein>
    <submittedName>
        <fullName evidence="2">Septum formation initiator</fullName>
    </submittedName>
</protein>
<reference evidence="2 3" key="1">
    <citation type="journal article" date="2015" name="Nature">
        <title>rRNA introns, odd ribosomes, and small enigmatic genomes across a large radiation of phyla.</title>
        <authorList>
            <person name="Brown C.T."/>
            <person name="Hug L.A."/>
            <person name="Thomas B.C."/>
            <person name="Sharon I."/>
            <person name="Castelle C.J."/>
            <person name="Singh A."/>
            <person name="Wilkins M.J."/>
            <person name="Williams K.H."/>
            <person name="Banfield J.F."/>
        </authorList>
    </citation>
    <scope>NUCLEOTIDE SEQUENCE [LARGE SCALE GENOMIC DNA]</scope>
</reference>
<dbReference type="EMBL" id="LCAE01000047">
    <property type="protein sequence ID" value="KKR84296.1"/>
    <property type="molecule type" value="Genomic_DNA"/>
</dbReference>
<feature type="non-terminal residue" evidence="2">
    <location>
        <position position="78"/>
    </location>
</feature>